<keyword evidence="1" id="KW-0328">Glycosyltransferase</keyword>
<dbReference type="RefSeq" id="WP_260531650.1">
    <property type="nucleotide sequence ID" value="NZ_CP104215.1"/>
</dbReference>
<organism evidence="4 5">
    <name type="scientific">Burkholderia gladioli</name>
    <name type="common">Pseudomonas marginata</name>
    <name type="synonym">Phytomonas marginata</name>
    <dbReference type="NCBI Taxonomy" id="28095"/>
    <lineage>
        <taxon>Bacteria</taxon>
        <taxon>Pseudomonadati</taxon>
        <taxon>Pseudomonadota</taxon>
        <taxon>Betaproteobacteria</taxon>
        <taxon>Burkholderiales</taxon>
        <taxon>Burkholderiaceae</taxon>
        <taxon>Burkholderia</taxon>
    </lineage>
</organism>
<proteinExistence type="predicted"/>
<protein>
    <submittedName>
        <fullName evidence="4">Autotransporter strand-loop-strand O-heptosyltransferase</fullName>
    </submittedName>
</protein>
<dbReference type="InterPro" id="IPR002201">
    <property type="entry name" value="Glyco_trans_9"/>
</dbReference>
<dbReference type="GO" id="GO:0009244">
    <property type="term" value="P:lipopolysaccharide core region biosynthetic process"/>
    <property type="evidence" value="ECO:0007669"/>
    <property type="project" value="TreeGrafter"/>
</dbReference>
<dbReference type="Gene3D" id="3.40.50.2000">
    <property type="entry name" value="Glycogen Phosphorylase B"/>
    <property type="match status" value="1"/>
</dbReference>
<dbReference type="AlphaFoldDB" id="A0AB38TWS7"/>
<dbReference type="EMBL" id="CP104215">
    <property type="protein sequence ID" value="UWX72977.1"/>
    <property type="molecule type" value="Genomic_DNA"/>
</dbReference>
<accession>A0AB38TWS7</accession>
<dbReference type="InterPro" id="IPR051199">
    <property type="entry name" value="LPS_LOS_Heptosyltrfase"/>
</dbReference>
<dbReference type="InterPro" id="IPR030929">
    <property type="entry name" value="Aah/TibC-like"/>
</dbReference>
<evidence type="ECO:0000313" key="4">
    <source>
        <dbReference type="EMBL" id="UWX72977.1"/>
    </source>
</evidence>
<evidence type="ECO:0000313" key="5">
    <source>
        <dbReference type="Proteomes" id="UP001059745"/>
    </source>
</evidence>
<evidence type="ECO:0000259" key="3">
    <source>
        <dbReference type="Pfam" id="PF21129"/>
    </source>
</evidence>
<gene>
    <name evidence="4" type="ORF">NYZ96_31725</name>
</gene>
<feature type="domain" description="Autotransproter heptosyltransferase TibC/BAHTCr-like N-terminal" evidence="3">
    <location>
        <begin position="118"/>
        <end position="179"/>
    </location>
</feature>
<dbReference type="InterPro" id="IPR049327">
    <property type="entry name" value="TibC/BAHTCr-like_N"/>
</dbReference>
<dbReference type="SUPFAM" id="SSF53756">
    <property type="entry name" value="UDP-Glycosyltransferase/glycogen phosphorylase"/>
    <property type="match status" value="1"/>
</dbReference>
<dbReference type="GO" id="GO:0008713">
    <property type="term" value="F:ADP-heptose-lipopolysaccharide heptosyltransferase activity"/>
    <property type="evidence" value="ECO:0007669"/>
    <property type="project" value="TreeGrafter"/>
</dbReference>
<dbReference type="Proteomes" id="UP001059745">
    <property type="component" value="Chromosome 2"/>
</dbReference>
<dbReference type="Pfam" id="PF21129">
    <property type="entry name" value="TibC_1st"/>
    <property type="match status" value="1"/>
</dbReference>
<dbReference type="CDD" id="cd03789">
    <property type="entry name" value="GT9_LPS_heptosyltransferase"/>
    <property type="match status" value="1"/>
</dbReference>
<dbReference type="Pfam" id="PF01075">
    <property type="entry name" value="Glyco_transf_9"/>
    <property type="match status" value="1"/>
</dbReference>
<keyword evidence="2" id="KW-0808">Transferase</keyword>
<evidence type="ECO:0000256" key="1">
    <source>
        <dbReference type="ARBA" id="ARBA00022676"/>
    </source>
</evidence>
<sequence>MSTDALEVRRRTASIIEAAMSAVSASAAGAPPRAVAAGSVGSLPAGAQDLPAVPTLAARATPAVIGDPRMPVVAVPVGPAAEPVEARGPAGTADAPPEPVFEGGPAAIVDPGAPVLEGPHGIRYDFNYGCRVQVPAGPWRVRLLDLDADVVLFDELVDDGVVSSTKKYFVRFRIEVLRDEELVFEHDYDACGQRVYMRLPVGTLGDILAWFPYVDEFRRVHDCRVSVSMGEALWSLFEDAYPELDYVRPDEEAKALAGAYASYYLGIFFPCDDRTHQPTDFRVSGLQKTIPYLLGLMAVERRPRIAVRDTTRLIAEPYVVIAAQSSSQCKYWNHPTGWYELVKFLKASGYRVLCIDKQPAHGEKLMWNLIPYGSEDFTGDLPLQQRASLLLHADFFIGLSSGLSWLAWALGKPVVMISGFTHPLNEFETPWRVINYHVCNSCWNDTSVEFDHRDFAWCPRHAGTDRQFECSRLITPGQVIRTVKSLMTNLDLDPRRVVEPQDAAAKQGGRR</sequence>
<evidence type="ECO:0000256" key="2">
    <source>
        <dbReference type="ARBA" id="ARBA00022679"/>
    </source>
</evidence>
<name>A0AB38TWS7_BURGA</name>
<dbReference type="NCBIfam" id="TIGR04414">
    <property type="entry name" value="hepto_Aah_TibC"/>
    <property type="match status" value="1"/>
</dbReference>
<dbReference type="PANTHER" id="PTHR30160">
    <property type="entry name" value="TETRAACYLDISACCHARIDE 4'-KINASE-RELATED"/>
    <property type="match status" value="1"/>
</dbReference>
<dbReference type="GO" id="GO:0005829">
    <property type="term" value="C:cytosol"/>
    <property type="evidence" value="ECO:0007669"/>
    <property type="project" value="TreeGrafter"/>
</dbReference>
<reference evidence="4" key="1">
    <citation type="submission" date="2022-09" db="EMBL/GenBank/DDBJ databases">
        <title>Genomic of Burkholderia gladioli.</title>
        <authorList>
            <person name="Wu H."/>
        </authorList>
    </citation>
    <scope>NUCLEOTIDE SEQUENCE</scope>
    <source>
        <strain evidence="4">ZN-S4</strain>
    </source>
</reference>